<proteinExistence type="predicted"/>
<keyword evidence="1" id="KW-0472">Membrane</keyword>
<accession>A0ABS5CS34</accession>
<comment type="caution">
    <text evidence="2">The sequence shown here is derived from an EMBL/GenBank/DDBJ whole genome shotgun (WGS) entry which is preliminary data.</text>
</comment>
<feature type="transmembrane region" description="Helical" evidence="1">
    <location>
        <begin position="129"/>
        <end position="148"/>
    </location>
</feature>
<evidence type="ECO:0000313" key="2">
    <source>
        <dbReference type="EMBL" id="MBP4141429.1"/>
    </source>
</evidence>
<dbReference type="PROSITE" id="PS51257">
    <property type="entry name" value="PROKAR_LIPOPROTEIN"/>
    <property type="match status" value="1"/>
</dbReference>
<feature type="transmembrane region" description="Helical" evidence="1">
    <location>
        <begin position="73"/>
        <end position="91"/>
    </location>
</feature>
<keyword evidence="1" id="KW-0812">Transmembrane</keyword>
<evidence type="ECO:0008006" key="4">
    <source>
        <dbReference type="Google" id="ProtNLM"/>
    </source>
</evidence>
<gene>
    <name evidence="2" type="ORF">J3S90_06415</name>
</gene>
<feature type="transmembrane region" description="Helical" evidence="1">
    <location>
        <begin position="6"/>
        <end position="26"/>
    </location>
</feature>
<sequence length="270" mass="31561">MKIFKLVLDFYINSSIHVALSCYALVKMTQHMFHIPYEEPVANFAFFGTVVGYNFVKYDALARSKKNNIRKELKMIILLSIISLVFVAYYFFQLQRITQIIAITFLSVTLLYTLPFFPNRKNARNWAGVKIYIVSLCWVGVTLALPIVNAEIDITADFFLKCLQRFILIFVLILVFEILDLAKDDPHLQTVPQQIGVKKTKILGWVLMVVFYFLELFKSNFDQKQLVVNFVLVVLLSLFLLFASHKKSKYYTSFWVEAVPIFWWLMVVFI</sequence>
<protein>
    <recommendedName>
        <fullName evidence="4">Prenyltransferase</fullName>
    </recommendedName>
</protein>
<keyword evidence="1" id="KW-1133">Transmembrane helix</keyword>
<dbReference type="Proteomes" id="UP000674217">
    <property type="component" value="Unassembled WGS sequence"/>
</dbReference>
<evidence type="ECO:0000256" key="1">
    <source>
        <dbReference type="SAM" id="Phobius"/>
    </source>
</evidence>
<feature type="transmembrane region" description="Helical" evidence="1">
    <location>
        <begin position="202"/>
        <end position="220"/>
    </location>
</feature>
<evidence type="ECO:0000313" key="3">
    <source>
        <dbReference type="Proteomes" id="UP000674217"/>
    </source>
</evidence>
<feature type="transmembrane region" description="Helical" evidence="1">
    <location>
        <begin position="226"/>
        <end position="243"/>
    </location>
</feature>
<feature type="transmembrane region" description="Helical" evidence="1">
    <location>
        <begin position="250"/>
        <end position="269"/>
    </location>
</feature>
<dbReference type="EMBL" id="JAGFBU010000002">
    <property type="protein sequence ID" value="MBP4141429.1"/>
    <property type="molecule type" value="Genomic_DNA"/>
</dbReference>
<name>A0ABS5CS34_9FLAO</name>
<keyword evidence="3" id="KW-1185">Reference proteome</keyword>
<feature type="transmembrane region" description="Helical" evidence="1">
    <location>
        <begin position="97"/>
        <end position="117"/>
    </location>
</feature>
<organism evidence="2 3">
    <name type="scientific">Flavobacterium flabelliforme</name>
    <dbReference type="NCBI Taxonomy" id="2816119"/>
    <lineage>
        <taxon>Bacteria</taxon>
        <taxon>Pseudomonadati</taxon>
        <taxon>Bacteroidota</taxon>
        <taxon>Flavobacteriia</taxon>
        <taxon>Flavobacteriales</taxon>
        <taxon>Flavobacteriaceae</taxon>
        <taxon>Flavobacterium</taxon>
    </lineage>
</organism>
<dbReference type="RefSeq" id="WP_210645541.1">
    <property type="nucleotide sequence ID" value="NZ_JAGFBU010000002.1"/>
</dbReference>
<reference evidence="2 3" key="1">
    <citation type="submission" date="2021-03" db="EMBL/GenBank/DDBJ databases">
        <title>Flavobacterium Flabelliformis Sp. Nov. And Flavobacterium Geliluteum Sp. Nov., Two Novel Multidrug Resistant Psychrophilic Species Isolated From Antarctica.</title>
        <authorList>
            <person name="Kralova S."/>
            <person name="Busse H.J."/>
            <person name="Bezdicek M."/>
            <person name="Nykrynova M."/>
            <person name="Kroupova E."/>
            <person name="Krsek D."/>
            <person name="Sedlacek I."/>
        </authorList>
    </citation>
    <scope>NUCLEOTIDE SEQUENCE [LARGE SCALE GENOMIC DNA]</scope>
    <source>
        <strain evidence="2 3">P4023</strain>
    </source>
</reference>
<feature type="transmembrane region" description="Helical" evidence="1">
    <location>
        <begin position="163"/>
        <end position="182"/>
    </location>
</feature>